<evidence type="ECO:0000313" key="3">
    <source>
        <dbReference type="Proteomes" id="UP000288805"/>
    </source>
</evidence>
<evidence type="ECO:0000256" key="1">
    <source>
        <dbReference type="SAM" id="MobiDB-lite"/>
    </source>
</evidence>
<reference evidence="2 3" key="1">
    <citation type="journal article" date="2018" name="PLoS Genet.">
        <title>Population sequencing reveals clonal diversity and ancestral inbreeding in the grapevine cultivar Chardonnay.</title>
        <authorList>
            <person name="Roach M.J."/>
            <person name="Johnson D.L."/>
            <person name="Bohlmann J."/>
            <person name="van Vuuren H.J."/>
            <person name="Jones S.J."/>
            <person name="Pretorius I.S."/>
            <person name="Schmidt S.A."/>
            <person name="Borneman A.R."/>
        </authorList>
    </citation>
    <scope>NUCLEOTIDE SEQUENCE [LARGE SCALE GENOMIC DNA]</scope>
    <source>
        <strain evidence="3">cv. Chardonnay</strain>
        <tissue evidence="2">Leaf</tissue>
    </source>
</reference>
<dbReference type="Proteomes" id="UP000288805">
    <property type="component" value="Unassembled WGS sequence"/>
</dbReference>
<feature type="region of interest" description="Disordered" evidence="1">
    <location>
        <begin position="42"/>
        <end position="81"/>
    </location>
</feature>
<dbReference type="AlphaFoldDB" id="A0A438HYB2"/>
<name>A0A438HYB2_VITVI</name>
<gene>
    <name evidence="2" type="ORF">CK203_046859</name>
</gene>
<dbReference type="EMBL" id="QGNW01000164">
    <property type="protein sequence ID" value="RVW89435.1"/>
    <property type="molecule type" value="Genomic_DNA"/>
</dbReference>
<protein>
    <submittedName>
        <fullName evidence="2">Uncharacterized protein</fullName>
    </submittedName>
</protein>
<comment type="caution">
    <text evidence="2">The sequence shown here is derived from an EMBL/GenBank/DDBJ whole genome shotgun (WGS) entry which is preliminary data.</text>
</comment>
<evidence type="ECO:0000313" key="2">
    <source>
        <dbReference type="EMBL" id="RVW89435.1"/>
    </source>
</evidence>
<sequence>MIMRSSQPLFARHLIGFPHVDFRSLVQTLYGIEEGISRGLWPNSFSSNSKGKKPTIGQRSGDVSAISAARPRPPRYYQTVG</sequence>
<accession>A0A438HYB2</accession>
<proteinExistence type="predicted"/>
<organism evidence="2 3">
    <name type="scientific">Vitis vinifera</name>
    <name type="common">Grape</name>
    <dbReference type="NCBI Taxonomy" id="29760"/>
    <lineage>
        <taxon>Eukaryota</taxon>
        <taxon>Viridiplantae</taxon>
        <taxon>Streptophyta</taxon>
        <taxon>Embryophyta</taxon>
        <taxon>Tracheophyta</taxon>
        <taxon>Spermatophyta</taxon>
        <taxon>Magnoliopsida</taxon>
        <taxon>eudicotyledons</taxon>
        <taxon>Gunneridae</taxon>
        <taxon>Pentapetalae</taxon>
        <taxon>rosids</taxon>
        <taxon>Vitales</taxon>
        <taxon>Vitaceae</taxon>
        <taxon>Viteae</taxon>
        <taxon>Vitis</taxon>
    </lineage>
</organism>